<name>A0A0C9YPU3_9AGAR</name>
<organism evidence="2 3">
    <name type="scientific">Laccaria amethystina LaAM-08-1</name>
    <dbReference type="NCBI Taxonomy" id="1095629"/>
    <lineage>
        <taxon>Eukaryota</taxon>
        <taxon>Fungi</taxon>
        <taxon>Dikarya</taxon>
        <taxon>Basidiomycota</taxon>
        <taxon>Agaricomycotina</taxon>
        <taxon>Agaricomycetes</taxon>
        <taxon>Agaricomycetidae</taxon>
        <taxon>Agaricales</taxon>
        <taxon>Agaricineae</taxon>
        <taxon>Hydnangiaceae</taxon>
        <taxon>Laccaria</taxon>
    </lineage>
</organism>
<dbReference type="AlphaFoldDB" id="A0A0C9YPU3"/>
<dbReference type="SUPFAM" id="SSF51735">
    <property type="entry name" value="NAD(P)-binding Rossmann-fold domains"/>
    <property type="match status" value="1"/>
</dbReference>
<reference evidence="3" key="2">
    <citation type="submission" date="2015-01" db="EMBL/GenBank/DDBJ databases">
        <title>Evolutionary Origins and Diversification of the Mycorrhizal Mutualists.</title>
        <authorList>
            <consortium name="DOE Joint Genome Institute"/>
            <consortium name="Mycorrhizal Genomics Consortium"/>
            <person name="Kohler A."/>
            <person name="Kuo A."/>
            <person name="Nagy L.G."/>
            <person name="Floudas D."/>
            <person name="Copeland A."/>
            <person name="Barry K.W."/>
            <person name="Cichocki N."/>
            <person name="Veneault-Fourrey C."/>
            <person name="LaButti K."/>
            <person name="Lindquist E.A."/>
            <person name="Lipzen A."/>
            <person name="Lundell T."/>
            <person name="Morin E."/>
            <person name="Murat C."/>
            <person name="Riley R."/>
            <person name="Ohm R."/>
            <person name="Sun H."/>
            <person name="Tunlid A."/>
            <person name="Henrissat B."/>
            <person name="Grigoriev I.V."/>
            <person name="Hibbett D.S."/>
            <person name="Martin F."/>
        </authorList>
    </citation>
    <scope>NUCLEOTIDE SEQUENCE [LARGE SCALE GENOMIC DNA]</scope>
    <source>
        <strain evidence="3">LaAM-08-1</strain>
    </source>
</reference>
<keyword evidence="3" id="KW-1185">Reference proteome</keyword>
<dbReference type="STRING" id="1095629.A0A0C9YPU3"/>
<keyword evidence="1" id="KW-0560">Oxidoreductase</keyword>
<protein>
    <recommendedName>
        <fullName evidence="4">NAD(P)-binding protein</fullName>
    </recommendedName>
</protein>
<dbReference type="EMBL" id="KN838536">
    <property type="protein sequence ID" value="KIK10033.1"/>
    <property type="molecule type" value="Genomic_DNA"/>
</dbReference>
<proteinExistence type="predicted"/>
<accession>A0A0C9YPU3</accession>
<dbReference type="Pfam" id="PF00106">
    <property type="entry name" value="adh_short"/>
    <property type="match status" value="1"/>
</dbReference>
<dbReference type="Gene3D" id="3.40.50.720">
    <property type="entry name" value="NAD(P)-binding Rossmann-like Domain"/>
    <property type="match status" value="1"/>
</dbReference>
<gene>
    <name evidence="2" type="ORF">K443DRAFT_670671</name>
</gene>
<dbReference type="InterPro" id="IPR036291">
    <property type="entry name" value="NAD(P)-bd_dom_sf"/>
</dbReference>
<dbReference type="GO" id="GO:0016491">
    <property type="term" value="F:oxidoreductase activity"/>
    <property type="evidence" value="ECO:0007669"/>
    <property type="project" value="UniProtKB-KW"/>
</dbReference>
<evidence type="ECO:0000313" key="3">
    <source>
        <dbReference type="Proteomes" id="UP000054477"/>
    </source>
</evidence>
<dbReference type="InterPro" id="IPR002347">
    <property type="entry name" value="SDR_fam"/>
</dbReference>
<dbReference type="PANTHER" id="PTHR43157">
    <property type="entry name" value="PHOSPHATIDYLINOSITOL-GLYCAN BIOSYNTHESIS CLASS F PROTEIN-RELATED"/>
    <property type="match status" value="1"/>
</dbReference>
<dbReference type="PANTHER" id="PTHR43157:SF31">
    <property type="entry name" value="PHOSPHATIDYLINOSITOL-GLYCAN BIOSYNTHESIS CLASS F PROTEIN"/>
    <property type="match status" value="1"/>
</dbReference>
<dbReference type="OrthoDB" id="191139at2759"/>
<dbReference type="Proteomes" id="UP000054477">
    <property type="component" value="Unassembled WGS sequence"/>
</dbReference>
<dbReference type="HOGENOM" id="CLU_010194_44_6_1"/>
<sequence length="323" mass="35786">MGAAPSKTFNPVQDLPSLKGKVVIVTGSSSGIGFASLQHLLRLGAKVYMAAPDEDRTKEALERVEKEGRELPGFGEVVWHELDLKDPRTAKTSAQKFMEKESKLDILINNAALISDLGNPLKNQDDVQYNMAINYLGPFVFTRTLLPLLESTAANGDDVRIINVGSDGHKDVSHLDYSSKEAWNHKFNWSILPTLSRYKYSKLAVHLWSNYLAKRLAAENSKVMALIVHPGAILSDGAIRSLKTLPFPSLWIRLLGTVMHPQEQGAFTTVYAACSPRDNPHIFNGSYICPPNVTVTQAPGALDEERQRQLYDFTEVLLKSIDV</sequence>
<evidence type="ECO:0000313" key="2">
    <source>
        <dbReference type="EMBL" id="KIK10033.1"/>
    </source>
</evidence>
<reference evidence="2 3" key="1">
    <citation type="submission" date="2014-04" db="EMBL/GenBank/DDBJ databases">
        <authorList>
            <consortium name="DOE Joint Genome Institute"/>
            <person name="Kuo A."/>
            <person name="Kohler A."/>
            <person name="Nagy L.G."/>
            <person name="Floudas D."/>
            <person name="Copeland A."/>
            <person name="Barry K.W."/>
            <person name="Cichocki N."/>
            <person name="Veneault-Fourrey C."/>
            <person name="LaButti K."/>
            <person name="Lindquist E.A."/>
            <person name="Lipzen A."/>
            <person name="Lundell T."/>
            <person name="Morin E."/>
            <person name="Murat C."/>
            <person name="Sun H."/>
            <person name="Tunlid A."/>
            <person name="Henrissat B."/>
            <person name="Grigoriev I.V."/>
            <person name="Hibbett D.S."/>
            <person name="Martin F."/>
            <person name="Nordberg H.P."/>
            <person name="Cantor M.N."/>
            <person name="Hua S.X."/>
        </authorList>
    </citation>
    <scope>NUCLEOTIDE SEQUENCE [LARGE SCALE GENOMIC DNA]</scope>
    <source>
        <strain evidence="2 3">LaAM-08-1</strain>
    </source>
</reference>
<evidence type="ECO:0000256" key="1">
    <source>
        <dbReference type="ARBA" id="ARBA00023002"/>
    </source>
</evidence>
<evidence type="ECO:0008006" key="4">
    <source>
        <dbReference type="Google" id="ProtNLM"/>
    </source>
</evidence>
<dbReference type="PRINTS" id="PR00081">
    <property type="entry name" value="GDHRDH"/>
</dbReference>